<dbReference type="RefSeq" id="WP_094362504.1">
    <property type="nucleotide sequence ID" value="NZ_NMVQ01000001.1"/>
</dbReference>
<dbReference type="AlphaFoldDB" id="A0A255HFP8"/>
<dbReference type="PANTHER" id="PTHR43792">
    <property type="entry name" value="GNAT FAMILY, PUTATIVE (AFU_ORTHOLOGUE AFUA_3G00765)-RELATED-RELATED"/>
    <property type="match status" value="1"/>
</dbReference>
<name>A0A255HFP8_9ACTN</name>
<dbReference type="PROSITE" id="PS51186">
    <property type="entry name" value="GNAT"/>
    <property type="match status" value="1"/>
</dbReference>
<comment type="caution">
    <text evidence="2">The sequence shown here is derived from an EMBL/GenBank/DDBJ whole genome shotgun (WGS) entry which is preliminary data.</text>
</comment>
<reference evidence="2 3" key="1">
    <citation type="submission" date="2017-07" db="EMBL/GenBank/DDBJ databases">
        <title>Draft whole genome sequences of clinical Proprionibacteriaceae strains.</title>
        <authorList>
            <person name="Bernier A.-M."/>
            <person name="Bernard K."/>
            <person name="Domingo M.-C."/>
        </authorList>
    </citation>
    <scope>NUCLEOTIDE SEQUENCE [LARGE SCALE GENOMIC DNA]</scope>
    <source>
        <strain evidence="2 3">NML 130396</strain>
    </source>
</reference>
<keyword evidence="3" id="KW-1185">Reference proteome</keyword>
<dbReference type="Gene3D" id="3.40.630.30">
    <property type="match status" value="1"/>
</dbReference>
<sequence length="189" mass="21168">MELTDLTWPRQTARLTLRAMAEADLPTVYAYRSRPAVYEWITTAHTSLDDFCTRVQRQLSETDRLLLLVAELDGDVIGDGMVKLTNGWAQDDLPAAQRCQAEIGYVIDDGYAGRGLATELTGELLRIGFADLGLRRMEAGCFADNLASRRVLEKCGFRLEGYFVRESLHRTRGWLDGCAYGVLAQDWVG</sequence>
<keyword evidence="2" id="KW-0808">Transferase</keyword>
<organism evidence="2 3">
    <name type="scientific">Enemella dayhoffiae</name>
    <dbReference type="NCBI Taxonomy" id="2016507"/>
    <lineage>
        <taxon>Bacteria</taxon>
        <taxon>Bacillati</taxon>
        <taxon>Actinomycetota</taxon>
        <taxon>Actinomycetes</taxon>
        <taxon>Propionibacteriales</taxon>
        <taxon>Propionibacteriaceae</taxon>
        <taxon>Enemella</taxon>
    </lineage>
</organism>
<protein>
    <submittedName>
        <fullName evidence="2">GNAT family N-acetyltransferase</fullName>
    </submittedName>
</protein>
<proteinExistence type="predicted"/>
<evidence type="ECO:0000313" key="2">
    <source>
        <dbReference type="EMBL" id="OYO25294.1"/>
    </source>
</evidence>
<accession>A0A255HFP8</accession>
<dbReference type="InterPro" id="IPR016181">
    <property type="entry name" value="Acyl_CoA_acyltransferase"/>
</dbReference>
<gene>
    <name evidence="2" type="ORF">CGZ93_02305</name>
</gene>
<dbReference type="GO" id="GO:0016747">
    <property type="term" value="F:acyltransferase activity, transferring groups other than amino-acyl groups"/>
    <property type="evidence" value="ECO:0007669"/>
    <property type="project" value="InterPro"/>
</dbReference>
<evidence type="ECO:0000259" key="1">
    <source>
        <dbReference type="PROSITE" id="PS51186"/>
    </source>
</evidence>
<dbReference type="OrthoDB" id="9132139at2"/>
<feature type="domain" description="N-acetyltransferase" evidence="1">
    <location>
        <begin position="15"/>
        <end position="181"/>
    </location>
</feature>
<dbReference type="Proteomes" id="UP000216311">
    <property type="component" value="Unassembled WGS sequence"/>
</dbReference>
<evidence type="ECO:0000313" key="3">
    <source>
        <dbReference type="Proteomes" id="UP000216311"/>
    </source>
</evidence>
<dbReference type="SUPFAM" id="SSF55729">
    <property type="entry name" value="Acyl-CoA N-acyltransferases (Nat)"/>
    <property type="match status" value="1"/>
</dbReference>
<dbReference type="EMBL" id="NMVQ01000001">
    <property type="protein sequence ID" value="OYO25294.1"/>
    <property type="molecule type" value="Genomic_DNA"/>
</dbReference>
<dbReference type="InterPro" id="IPR000182">
    <property type="entry name" value="GNAT_dom"/>
</dbReference>
<dbReference type="Pfam" id="PF13302">
    <property type="entry name" value="Acetyltransf_3"/>
    <property type="match status" value="1"/>
</dbReference>
<dbReference type="InterPro" id="IPR051531">
    <property type="entry name" value="N-acetyltransferase"/>
</dbReference>